<gene>
    <name evidence="2" type="ORF">MINT15_28030</name>
</gene>
<proteinExistence type="predicted"/>
<dbReference type="RefSeq" id="WP_169308137.1">
    <property type="nucleotide sequence ID" value="NZ_CALJZO010000120.1"/>
</dbReference>
<sequence length="56" mass="6471">MTVERHRDKRRRTPPRGSQQHPHSAHLKTPPTRTGHDEEVNNMADVPRTLGEHTVD</sequence>
<evidence type="ECO:0000256" key="1">
    <source>
        <dbReference type="SAM" id="MobiDB-lite"/>
    </source>
</evidence>
<dbReference type="EMBL" id="JRZE01000006">
    <property type="protein sequence ID" value="KHF42601.1"/>
    <property type="molecule type" value="Genomic_DNA"/>
</dbReference>
<organism evidence="2 3">
    <name type="scientific">Saccharomonospora viridis</name>
    <dbReference type="NCBI Taxonomy" id="1852"/>
    <lineage>
        <taxon>Bacteria</taxon>
        <taxon>Bacillati</taxon>
        <taxon>Actinomycetota</taxon>
        <taxon>Actinomycetes</taxon>
        <taxon>Pseudonocardiales</taxon>
        <taxon>Pseudonocardiaceae</taxon>
        <taxon>Saccharomonospora</taxon>
    </lineage>
</organism>
<evidence type="ECO:0000313" key="2">
    <source>
        <dbReference type="EMBL" id="KHF42601.1"/>
    </source>
</evidence>
<comment type="caution">
    <text evidence="2">The sequence shown here is derived from an EMBL/GenBank/DDBJ whole genome shotgun (WGS) entry which is preliminary data.</text>
</comment>
<dbReference type="AlphaFoldDB" id="A0A837D7M5"/>
<dbReference type="Proteomes" id="UP000030848">
    <property type="component" value="Unassembled WGS sequence"/>
</dbReference>
<protein>
    <submittedName>
        <fullName evidence="2">Uncharacterized protein</fullName>
    </submittedName>
</protein>
<feature type="region of interest" description="Disordered" evidence="1">
    <location>
        <begin position="1"/>
        <end position="56"/>
    </location>
</feature>
<accession>A0A837D7M5</accession>
<name>A0A837D7M5_9PSEU</name>
<reference evidence="2 3" key="1">
    <citation type="submission" date="2014-10" db="EMBL/GenBank/DDBJ databases">
        <title>Genome sequence of Micropolyspora internatus JCM3315.</title>
        <authorList>
            <person name="Shin S.-K."/>
            <person name="Yi H."/>
        </authorList>
    </citation>
    <scope>NUCLEOTIDE SEQUENCE [LARGE SCALE GENOMIC DNA]</scope>
    <source>
        <strain evidence="2 3">JCM 3315</strain>
    </source>
</reference>
<evidence type="ECO:0000313" key="3">
    <source>
        <dbReference type="Proteomes" id="UP000030848"/>
    </source>
</evidence>